<dbReference type="PROSITE" id="PS50195">
    <property type="entry name" value="PX"/>
    <property type="match status" value="1"/>
</dbReference>
<evidence type="ECO:0000313" key="4">
    <source>
        <dbReference type="Proteomes" id="UP000693981"/>
    </source>
</evidence>
<evidence type="ECO:0000259" key="2">
    <source>
        <dbReference type="PROSITE" id="PS50195"/>
    </source>
</evidence>
<dbReference type="AlphaFoldDB" id="A0A8T1V5S0"/>
<name>A0A8T1V5S0_9STRA</name>
<dbReference type="CDD" id="cd06093">
    <property type="entry name" value="PX_domain"/>
    <property type="match status" value="1"/>
</dbReference>
<organism evidence="3 4">
    <name type="scientific">Phytophthora boehmeriae</name>
    <dbReference type="NCBI Taxonomy" id="109152"/>
    <lineage>
        <taxon>Eukaryota</taxon>
        <taxon>Sar</taxon>
        <taxon>Stramenopiles</taxon>
        <taxon>Oomycota</taxon>
        <taxon>Peronosporomycetes</taxon>
        <taxon>Peronosporales</taxon>
        <taxon>Peronosporaceae</taxon>
        <taxon>Phytophthora</taxon>
    </lineage>
</organism>
<dbReference type="OrthoDB" id="10254720at2759"/>
<evidence type="ECO:0000256" key="1">
    <source>
        <dbReference type="SAM" id="MobiDB-lite"/>
    </source>
</evidence>
<comment type="caution">
    <text evidence="3">The sequence shown here is derived from an EMBL/GenBank/DDBJ whole genome shotgun (WGS) entry which is preliminary data.</text>
</comment>
<dbReference type="InterPro" id="IPR001683">
    <property type="entry name" value="PX_dom"/>
</dbReference>
<dbReference type="GO" id="GO:0035091">
    <property type="term" value="F:phosphatidylinositol binding"/>
    <property type="evidence" value="ECO:0007669"/>
    <property type="project" value="InterPro"/>
</dbReference>
<feature type="region of interest" description="Disordered" evidence="1">
    <location>
        <begin position="40"/>
        <end position="124"/>
    </location>
</feature>
<dbReference type="Proteomes" id="UP000693981">
    <property type="component" value="Unassembled WGS sequence"/>
</dbReference>
<gene>
    <name evidence="3" type="ORF">PHYBOEH_002617</name>
</gene>
<keyword evidence="4" id="KW-1185">Reference proteome</keyword>
<feature type="domain" description="PX" evidence="2">
    <location>
        <begin position="160"/>
        <end position="274"/>
    </location>
</feature>
<proteinExistence type="predicted"/>
<sequence length="274" mass="29704">MGCSHSKVNNVVVEPVTAPPSECGKGSMDLAFTEIILDHDAETSSVPPQVVEEAEGEEKEVEDVKVEDEQEAASLKPSDPEELSLQTLERESGVQRPSAGKGEEPAVEAEITNEPTAVEKETPVPVEDDVKIEAEEEPVEPEVEAEDEVEVAKSAVMDKSAVTDKSIASAPVLAFTADKVIFTVGVAFFNIIASTGEEEIHLAKRYSEFKVLHAEMAKIMTKEELPAMPGTSFLQGRNDRALLDERETAFVKMLNAIAQHPQASQSDPFVAFLE</sequence>
<reference evidence="3" key="1">
    <citation type="submission" date="2021-02" db="EMBL/GenBank/DDBJ databases">
        <authorList>
            <person name="Palmer J.M."/>
        </authorList>
    </citation>
    <scope>NUCLEOTIDE SEQUENCE</scope>
    <source>
        <strain evidence="3">SCRP23</strain>
    </source>
</reference>
<dbReference type="Pfam" id="PF00787">
    <property type="entry name" value="PX"/>
    <property type="match status" value="1"/>
</dbReference>
<accession>A0A8T1V5S0</accession>
<protein>
    <recommendedName>
        <fullName evidence="2">PX domain-containing protein</fullName>
    </recommendedName>
</protein>
<feature type="compositionally biased region" description="Acidic residues" evidence="1">
    <location>
        <begin position="52"/>
        <end position="71"/>
    </location>
</feature>
<dbReference type="EMBL" id="JAGDFL010001671">
    <property type="protein sequence ID" value="KAG7375408.1"/>
    <property type="molecule type" value="Genomic_DNA"/>
</dbReference>
<evidence type="ECO:0000313" key="3">
    <source>
        <dbReference type="EMBL" id="KAG7375408.1"/>
    </source>
</evidence>